<dbReference type="KEGG" id="fpf:DCC35_09310"/>
<evidence type="ECO:0000256" key="1">
    <source>
        <dbReference type="SAM" id="SignalP"/>
    </source>
</evidence>
<proteinExistence type="predicted"/>
<dbReference type="AlphaFoldDB" id="A0A4D7JIV4"/>
<dbReference type="RefSeq" id="WP_137090513.1">
    <property type="nucleotide sequence ID" value="NZ_CP028923.1"/>
</dbReference>
<keyword evidence="1" id="KW-0732">Signal</keyword>
<dbReference type="EMBL" id="CP028923">
    <property type="protein sequence ID" value="QCK14923.1"/>
    <property type="molecule type" value="Genomic_DNA"/>
</dbReference>
<keyword evidence="3" id="KW-1185">Reference proteome</keyword>
<evidence type="ECO:0000313" key="2">
    <source>
        <dbReference type="EMBL" id="QCK14923.1"/>
    </source>
</evidence>
<sequence length="336" mass="37462">MKLKFKTLLMSLTLVLGTMVILNSCDDDDDPLTFDSNPEQFCAENPSDARCFAVDPDAFCDENPFDEQCCIPSQDLDCYCTTGDNGTTDTDNCCLFEYNPECFCTDNPDDPQCAQDFGVGNGLGLLIDFESGTESFAPDFYNPSGQVEFNGSTEIDAVEGDSYISLVMAADDPDRDWHDFKYWPSAMDSDPNNDNEALIDFSTMADPHLNFWLNTGADSAAITIDFQTQFEDGTTGEWAYHTFLQDATEGKWKLYSVSLTRLFSNDETLAEEIPGLALPNQSWGGTDREFSLTSYNHQMIKFALMAQDWAIMGDYEAHLDAISVTDGPLEQLPWIE</sequence>
<reference evidence="2 3" key="1">
    <citation type="submission" date="2018-04" db="EMBL/GenBank/DDBJ databases">
        <title>Complete genome uncultured novel isolate.</title>
        <authorList>
            <person name="Merlino G."/>
        </authorList>
    </citation>
    <scope>NUCLEOTIDE SEQUENCE [LARGE SCALE GENOMIC DNA]</scope>
    <source>
        <strain evidence="3">R1DC9</strain>
    </source>
</reference>
<organism evidence="2 3">
    <name type="scientific">Mangrovivirga cuniculi</name>
    <dbReference type="NCBI Taxonomy" id="2715131"/>
    <lineage>
        <taxon>Bacteria</taxon>
        <taxon>Pseudomonadati</taxon>
        <taxon>Bacteroidota</taxon>
        <taxon>Cytophagia</taxon>
        <taxon>Cytophagales</taxon>
        <taxon>Mangrovivirgaceae</taxon>
        <taxon>Mangrovivirga</taxon>
    </lineage>
</organism>
<gene>
    <name evidence="2" type="ORF">DCC35_09310</name>
</gene>
<feature type="signal peptide" evidence="1">
    <location>
        <begin position="1"/>
        <end position="24"/>
    </location>
</feature>
<dbReference type="Proteomes" id="UP000298616">
    <property type="component" value="Chromosome"/>
</dbReference>
<accession>A0A4D7JIV4</accession>
<protein>
    <submittedName>
        <fullName evidence="2">Uncharacterized protein</fullName>
    </submittedName>
</protein>
<name>A0A4D7JIV4_9BACT</name>
<dbReference type="OrthoDB" id="1110482at2"/>
<feature type="chain" id="PRO_5020604684" evidence="1">
    <location>
        <begin position="25"/>
        <end position="336"/>
    </location>
</feature>
<evidence type="ECO:0000313" key="3">
    <source>
        <dbReference type="Proteomes" id="UP000298616"/>
    </source>
</evidence>